<keyword evidence="9" id="KW-1185">Reference proteome</keyword>
<dbReference type="PROSITE" id="PS00760">
    <property type="entry name" value="SPASE_I_2"/>
    <property type="match status" value="1"/>
</dbReference>
<protein>
    <recommendedName>
        <fullName evidence="4 6">Signal peptidase I</fullName>
        <ecNumber evidence="3 6">3.4.21.89</ecNumber>
    </recommendedName>
</protein>
<dbReference type="EMBL" id="JAGSPA010000002">
    <property type="protein sequence ID" value="MBV7256633.1"/>
    <property type="molecule type" value="Genomic_DNA"/>
</dbReference>
<gene>
    <name evidence="8" type="primary">lepB</name>
    <name evidence="8" type="ORF">KCG44_07525</name>
</gene>
<dbReference type="NCBIfam" id="TIGR02227">
    <property type="entry name" value="sigpep_I_bact"/>
    <property type="match status" value="1"/>
</dbReference>
<dbReference type="EC" id="3.4.21.89" evidence="3 6"/>
<keyword evidence="6" id="KW-0645">Protease</keyword>
<dbReference type="Proteomes" id="UP000722336">
    <property type="component" value="Unassembled WGS sequence"/>
</dbReference>
<reference evidence="8 9" key="1">
    <citation type="submission" date="2021-04" db="EMBL/GenBank/DDBJ databases">
        <authorList>
            <person name="Pira H."/>
            <person name="Risdian C."/>
            <person name="Wink J."/>
        </authorList>
    </citation>
    <scope>NUCLEOTIDE SEQUENCE [LARGE SCALE GENOMIC DNA]</scope>
    <source>
        <strain evidence="8 9">WHA3</strain>
    </source>
</reference>
<dbReference type="InterPro" id="IPR000223">
    <property type="entry name" value="Pept_S26A_signal_pept_1"/>
</dbReference>
<comment type="similarity">
    <text evidence="2 6">Belongs to the peptidase S26 family.</text>
</comment>
<comment type="catalytic activity">
    <reaction evidence="1 6">
        <text>Cleavage of hydrophobic, N-terminal signal or leader sequences from secreted and periplasmic proteins.</text>
        <dbReference type="EC" id="3.4.21.89"/>
    </reaction>
</comment>
<evidence type="ECO:0000256" key="3">
    <source>
        <dbReference type="ARBA" id="ARBA00013208"/>
    </source>
</evidence>
<comment type="subcellular location">
    <subcellularLocation>
        <location evidence="6">Membrane</location>
        <topology evidence="6">Single-pass type II membrane protein</topology>
    </subcellularLocation>
</comment>
<feature type="domain" description="Peptidase S26" evidence="7">
    <location>
        <begin position="2"/>
        <end position="207"/>
    </location>
</feature>
<dbReference type="PANTHER" id="PTHR43390">
    <property type="entry name" value="SIGNAL PEPTIDASE I"/>
    <property type="match status" value="1"/>
</dbReference>
<dbReference type="Pfam" id="PF10502">
    <property type="entry name" value="Peptidase_S26"/>
    <property type="match status" value="1"/>
</dbReference>
<evidence type="ECO:0000256" key="4">
    <source>
        <dbReference type="ARBA" id="ARBA00019232"/>
    </source>
</evidence>
<evidence type="ECO:0000259" key="7">
    <source>
        <dbReference type="Pfam" id="PF10502"/>
    </source>
</evidence>
<dbReference type="InterPro" id="IPR019533">
    <property type="entry name" value="Peptidase_S26"/>
</dbReference>
<organism evidence="8 9">
    <name type="scientific">Pacificimonas pallii</name>
    <dbReference type="NCBI Taxonomy" id="2827236"/>
    <lineage>
        <taxon>Bacteria</taxon>
        <taxon>Pseudomonadati</taxon>
        <taxon>Pseudomonadota</taxon>
        <taxon>Alphaproteobacteria</taxon>
        <taxon>Sphingomonadales</taxon>
        <taxon>Sphingosinicellaceae</taxon>
        <taxon>Pacificimonas</taxon>
    </lineage>
</organism>
<proteinExistence type="inferred from homology"/>
<evidence type="ECO:0000256" key="5">
    <source>
        <dbReference type="ARBA" id="ARBA00022801"/>
    </source>
</evidence>
<dbReference type="CDD" id="cd06530">
    <property type="entry name" value="S26_SPase_I"/>
    <property type="match status" value="1"/>
</dbReference>
<evidence type="ECO:0000256" key="1">
    <source>
        <dbReference type="ARBA" id="ARBA00000677"/>
    </source>
</evidence>
<dbReference type="GO" id="GO:0009003">
    <property type="term" value="F:signal peptidase activity"/>
    <property type="evidence" value="ECO:0007669"/>
    <property type="project" value="UniProtKB-EC"/>
</dbReference>
<keyword evidence="5 6" id="KW-0378">Hydrolase</keyword>
<accession>A0ABS6SDZ6</accession>
<dbReference type="InterPro" id="IPR019758">
    <property type="entry name" value="Pept_S26A_signal_pept_1_CS"/>
</dbReference>
<evidence type="ECO:0000256" key="2">
    <source>
        <dbReference type="ARBA" id="ARBA00009370"/>
    </source>
</evidence>
<dbReference type="PANTHER" id="PTHR43390:SF1">
    <property type="entry name" value="CHLOROPLAST PROCESSING PEPTIDASE"/>
    <property type="match status" value="1"/>
</dbReference>
<evidence type="ECO:0000313" key="9">
    <source>
        <dbReference type="Proteomes" id="UP000722336"/>
    </source>
</evidence>
<evidence type="ECO:0000256" key="6">
    <source>
        <dbReference type="RuleBase" id="RU362042"/>
    </source>
</evidence>
<sequence length="235" mass="25341">MLALGIRTFIFEPFSIPSASMQPSLLAGDYVLVAKYPYGYSQASLPWRTAPFTGRRGGALPDRGDVAVFTDPRGSGTNFVKRIIGLPGDTVQVRGGQLILNGTPVPRTRIADAVIPVTALTPCDGGGVVAGDCVFPQYRETLSGVRSIRVLDSQRGSTADDTALFTVPENHLFVMGDNRDNSDDSRAREGFGMIPMETLVGRTDMIFLSVDGSARFGAPSTWLSAIRWDRLGQRL</sequence>
<name>A0ABS6SDZ6_9SPHN</name>
<evidence type="ECO:0000313" key="8">
    <source>
        <dbReference type="EMBL" id="MBV7256633.1"/>
    </source>
</evidence>
<dbReference type="InterPro" id="IPR019757">
    <property type="entry name" value="Pept_S26A_signal_pept_1_Lys-AS"/>
</dbReference>
<comment type="caution">
    <text evidence="8">The sequence shown here is derived from an EMBL/GenBank/DDBJ whole genome shotgun (WGS) entry which is preliminary data.</text>
</comment>
<dbReference type="PROSITE" id="PS00761">
    <property type="entry name" value="SPASE_I_3"/>
    <property type="match status" value="1"/>
</dbReference>